<accession>A0A9P6EXH8</accession>
<feature type="region of interest" description="Disordered" evidence="1">
    <location>
        <begin position="896"/>
        <end position="932"/>
    </location>
</feature>
<feature type="compositionally biased region" description="Low complexity" evidence="1">
    <location>
        <begin position="898"/>
        <end position="916"/>
    </location>
</feature>
<evidence type="ECO:0000256" key="1">
    <source>
        <dbReference type="SAM" id="MobiDB-lite"/>
    </source>
</evidence>
<feature type="compositionally biased region" description="Polar residues" evidence="1">
    <location>
        <begin position="737"/>
        <end position="755"/>
    </location>
</feature>
<feature type="compositionally biased region" description="Low complexity" evidence="1">
    <location>
        <begin position="647"/>
        <end position="673"/>
    </location>
</feature>
<dbReference type="AlphaFoldDB" id="A0A9P6EXH8"/>
<dbReference type="InterPro" id="IPR025187">
    <property type="entry name" value="DUF4112"/>
</dbReference>
<feature type="region of interest" description="Disordered" evidence="1">
    <location>
        <begin position="646"/>
        <end position="681"/>
    </location>
</feature>
<evidence type="ECO:0000313" key="2">
    <source>
        <dbReference type="EMBL" id="KAF9538248.1"/>
    </source>
</evidence>
<proteinExistence type="predicted"/>
<feature type="region of interest" description="Disordered" evidence="1">
    <location>
        <begin position="572"/>
        <end position="609"/>
    </location>
</feature>
<dbReference type="Pfam" id="PF13430">
    <property type="entry name" value="DUF4112"/>
    <property type="match status" value="1"/>
</dbReference>
<reference evidence="2" key="1">
    <citation type="journal article" date="2020" name="Fungal Divers.">
        <title>Resolving the Mortierellaceae phylogeny through synthesis of multi-gene phylogenetics and phylogenomics.</title>
        <authorList>
            <person name="Vandepol N."/>
            <person name="Liber J."/>
            <person name="Desiro A."/>
            <person name="Na H."/>
            <person name="Kennedy M."/>
            <person name="Barry K."/>
            <person name="Grigoriev I.V."/>
            <person name="Miller A.N."/>
            <person name="O'Donnell K."/>
            <person name="Stajich J.E."/>
            <person name="Bonito G."/>
        </authorList>
    </citation>
    <scope>NUCLEOTIDE SEQUENCE</scope>
    <source>
        <strain evidence="2">NRRL 2591</strain>
    </source>
</reference>
<dbReference type="EMBL" id="JAAAXW010000321">
    <property type="protein sequence ID" value="KAF9538248.1"/>
    <property type="molecule type" value="Genomic_DNA"/>
</dbReference>
<organism evidence="2 3">
    <name type="scientific">Mortierella hygrophila</name>
    <dbReference type="NCBI Taxonomy" id="979708"/>
    <lineage>
        <taxon>Eukaryota</taxon>
        <taxon>Fungi</taxon>
        <taxon>Fungi incertae sedis</taxon>
        <taxon>Mucoromycota</taxon>
        <taxon>Mortierellomycotina</taxon>
        <taxon>Mortierellomycetes</taxon>
        <taxon>Mortierellales</taxon>
        <taxon>Mortierellaceae</taxon>
        <taxon>Mortierella</taxon>
    </lineage>
</organism>
<comment type="caution">
    <text evidence="2">The sequence shown here is derived from an EMBL/GenBank/DDBJ whole genome shotgun (WGS) entry which is preliminary data.</text>
</comment>
<feature type="compositionally biased region" description="Low complexity" evidence="1">
    <location>
        <begin position="572"/>
        <end position="586"/>
    </location>
</feature>
<evidence type="ECO:0000313" key="3">
    <source>
        <dbReference type="Proteomes" id="UP000723463"/>
    </source>
</evidence>
<dbReference type="Proteomes" id="UP000723463">
    <property type="component" value="Unassembled WGS sequence"/>
</dbReference>
<gene>
    <name evidence="2" type="ORF">EC957_007054</name>
</gene>
<feature type="region of interest" description="Disordered" evidence="1">
    <location>
        <begin position="694"/>
        <end position="760"/>
    </location>
</feature>
<feature type="region of interest" description="Disordered" evidence="1">
    <location>
        <begin position="1"/>
        <end position="26"/>
    </location>
</feature>
<keyword evidence="3" id="KW-1185">Reference proteome</keyword>
<protein>
    <submittedName>
        <fullName evidence="2">Uncharacterized protein</fullName>
    </submittedName>
</protein>
<sequence length="1001" mass="107845">MTPASMYNEYHEAHTQGNPELSKGRDTALRLEKARRVIEPSDSHYRRRLAFNIARLSIVEQSVILLDGPALSSALEPTSDDSENLNLPPTAAMSLPAEDCAGFQLGLAFTVGLIPIVGPCISLWLSHNMVLSKLSDLKLSHEQQTEFQQKMVMTMSQDFLLRFCLPLVGPAASRYAQPHHTILKHADELVSAHTKQIQQRFDKLVHETLAENGLSLEQWESYNAARVHVAAAAAPPSLTPPATEWVILDSDEAIALEFIEPTVLEPVDSAAEPYIVRVQPGGVHVPNVPVLGAQVGASSASREQVDVGRLDPDDVASWSSFEYSFSVHQETSILDETNSVAGEDAETQSSPPAAVVGAEQTLHPRIMPVDPIADTAVMDMSSSINVSTPMNRQTPLISGHVQVITQTATLSLIRAVELNDSTPTVAMPPYLEVLLAYWPLIQHQVPQLNDDEEETIPATVLHVHRIIIDIPEMATIAVASSSRSAVLTTSGLTVPAPMPSATSGPGLIFASANASEVSNTPQPQALEDQTFAETDLAFTSQYNTPTPTSDSSILPTSQPDLESVKVAFSSSPSTLSFSTTSSPSLSAQERTAVARPPMMTTTDRTENLPTRFRDLSIHMLEAGPTHVNSPSASEDGDSPTATIAALPTESRTASTSSTSSSTLSATSTPAPRSRPSHLQVPPTFATAGRFQFSSSNEVSSEEEGYGNDFGRDETGGGDANQEEDSPGERNQVDATFADSNHNHQQGAQPQASTIGSEDEDVARDVRGFKIVRPVVRLRPGYRFRNVNHENLLTTRGALKARNMDPRSDLESPWRNPQDTDVATLDTAFVNLELSRGDKAEIEEEDEQDNGRDVETQALATGGEWQGAPTYHQYPTATSTGIHSNEISVPLGNMDTYVASSEPPRSTTTASSATNTGAGEGAGEQWSSPPTEKSASLLLCAPFVPKFDDSDDDEIPPVVAVRVPNSRSGLRLPFQNQASHHAIFERQQQIPNFTAPLVSQRG</sequence>
<name>A0A9P6EXH8_9FUNG</name>